<keyword evidence="11" id="KW-1185">Reference proteome</keyword>
<dbReference type="InterPro" id="IPR021109">
    <property type="entry name" value="Peptidase_aspartic_dom_sf"/>
</dbReference>
<protein>
    <recommendedName>
        <fullName evidence="9">Peptidase A1 domain-containing protein</fullName>
    </recommendedName>
</protein>
<keyword evidence="6" id="KW-1015">Disulfide bond</keyword>
<feature type="signal peptide" evidence="8">
    <location>
        <begin position="1"/>
        <end position="24"/>
    </location>
</feature>
<dbReference type="FunFam" id="2.40.70.10:FF:000021">
    <property type="entry name" value="Aspartyl protease AED1"/>
    <property type="match status" value="1"/>
</dbReference>
<evidence type="ECO:0000256" key="7">
    <source>
        <dbReference type="PIRSR" id="PIRSR601461-1"/>
    </source>
</evidence>
<feature type="active site" evidence="7">
    <location>
        <position position="348"/>
    </location>
</feature>
<evidence type="ECO:0000256" key="2">
    <source>
        <dbReference type="ARBA" id="ARBA00022670"/>
    </source>
</evidence>
<keyword evidence="5" id="KW-0378">Hydrolase</keyword>
<sequence>MAGSNISSIVFTCFLFICLKAGHARERREAAEAFYHHAVKISSLLPEDSCRPSSRGQKLGASLEVVHRYGPCSRASLDKDSIPTHSEILQRDQARVDSIHSRVTLNGNKVLEKDVTIPAKSGSTIGSGNYIVTLGFGTPTKDLSLIFDTGSDFTWIQCQPCVRSCYQQAEPIFDPRQSSTYTNISCTSATCASLVSATSVTPGCSSSTCVYGIQYGDSSFSVGFFATEKLTLANDVFSNYLFGCGENNQGLFGGSAGLLGLGKGGLSAVSQTASKYGRYFSYCLPSTRSNIGHLTFGNDGTSPAEITQILTSSQGPSFYFVNIQAISVGGQQLSISPTVFSTAGTVVDSGTVITRLPPAAYTALRSAFRQRMSQYPTAAPLAILDTCYDLSGYSTVSVPKISISFAGGAVINLDLSGILYVQSISRVCLAFAGNSDASDLGILGNVQQRTFDVIYDVAGGSLDFGLEVVAN</sequence>
<evidence type="ECO:0000259" key="9">
    <source>
        <dbReference type="PROSITE" id="PS51767"/>
    </source>
</evidence>
<dbReference type="InterPro" id="IPR032799">
    <property type="entry name" value="TAXi_C"/>
</dbReference>
<organism evidence="10 11">
    <name type="scientific">Nepenthes gracilis</name>
    <name type="common">Slender pitcher plant</name>
    <dbReference type="NCBI Taxonomy" id="150966"/>
    <lineage>
        <taxon>Eukaryota</taxon>
        <taxon>Viridiplantae</taxon>
        <taxon>Streptophyta</taxon>
        <taxon>Embryophyta</taxon>
        <taxon>Tracheophyta</taxon>
        <taxon>Spermatophyta</taxon>
        <taxon>Magnoliopsida</taxon>
        <taxon>eudicotyledons</taxon>
        <taxon>Gunneridae</taxon>
        <taxon>Pentapetalae</taxon>
        <taxon>Caryophyllales</taxon>
        <taxon>Nepenthaceae</taxon>
        <taxon>Nepenthes</taxon>
    </lineage>
</organism>
<dbReference type="AlphaFoldDB" id="A0AAD3P4P2"/>
<dbReference type="FunFam" id="2.40.70.10:FF:000013">
    <property type="entry name" value="Aspartyl protease AED1"/>
    <property type="match status" value="1"/>
</dbReference>
<evidence type="ECO:0000256" key="6">
    <source>
        <dbReference type="ARBA" id="ARBA00023157"/>
    </source>
</evidence>
<accession>A0AAD3P4P2</accession>
<comment type="caution">
    <text evidence="10">The sequence shown here is derived from an EMBL/GenBank/DDBJ whole genome shotgun (WGS) entry which is preliminary data.</text>
</comment>
<dbReference type="PANTHER" id="PTHR13683:SF750">
    <property type="entry name" value="ASPARTYL PROTEASE AED1"/>
    <property type="match status" value="1"/>
</dbReference>
<evidence type="ECO:0000256" key="5">
    <source>
        <dbReference type="ARBA" id="ARBA00022801"/>
    </source>
</evidence>
<gene>
    <name evidence="10" type="ORF">Nepgr_001147</name>
</gene>
<dbReference type="PANTHER" id="PTHR13683">
    <property type="entry name" value="ASPARTYL PROTEASES"/>
    <property type="match status" value="1"/>
</dbReference>
<evidence type="ECO:0000256" key="1">
    <source>
        <dbReference type="ARBA" id="ARBA00007447"/>
    </source>
</evidence>
<dbReference type="Pfam" id="PF14543">
    <property type="entry name" value="TAXi_N"/>
    <property type="match status" value="1"/>
</dbReference>
<keyword evidence="4" id="KW-0064">Aspartyl protease</keyword>
<dbReference type="InterPro" id="IPR032861">
    <property type="entry name" value="TAXi_N"/>
</dbReference>
<evidence type="ECO:0000256" key="4">
    <source>
        <dbReference type="ARBA" id="ARBA00022750"/>
    </source>
</evidence>
<dbReference type="GO" id="GO:0004190">
    <property type="term" value="F:aspartic-type endopeptidase activity"/>
    <property type="evidence" value="ECO:0007669"/>
    <property type="project" value="UniProtKB-KW"/>
</dbReference>
<evidence type="ECO:0000313" key="10">
    <source>
        <dbReference type="EMBL" id="GMG99307.1"/>
    </source>
</evidence>
<evidence type="ECO:0000256" key="8">
    <source>
        <dbReference type="SAM" id="SignalP"/>
    </source>
</evidence>
<name>A0AAD3P4P2_NEPGR</name>
<dbReference type="PROSITE" id="PS51767">
    <property type="entry name" value="PEPTIDASE_A1"/>
    <property type="match status" value="1"/>
</dbReference>
<evidence type="ECO:0000256" key="3">
    <source>
        <dbReference type="ARBA" id="ARBA00022729"/>
    </source>
</evidence>
<evidence type="ECO:0000313" key="11">
    <source>
        <dbReference type="Proteomes" id="UP001279734"/>
    </source>
</evidence>
<keyword evidence="3 8" id="KW-0732">Signal</keyword>
<comment type="similarity">
    <text evidence="1">Belongs to the peptidase A1 family.</text>
</comment>
<dbReference type="Pfam" id="PF14541">
    <property type="entry name" value="TAXi_C"/>
    <property type="match status" value="1"/>
</dbReference>
<dbReference type="EMBL" id="BSYO01000001">
    <property type="protein sequence ID" value="GMG99307.1"/>
    <property type="molecule type" value="Genomic_DNA"/>
</dbReference>
<feature type="chain" id="PRO_5042000979" description="Peptidase A1 domain-containing protein" evidence="8">
    <location>
        <begin position="25"/>
        <end position="471"/>
    </location>
</feature>
<dbReference type="InterPro" id="IPR033121">
    <property type="entry name" value="PEPTIDASE_A1"/>
</dbReference>
<dbReference type="Gene3D" id="2.40.70.10">
    <property type="entry name" value="Acid Proteases"/>
    <property type="match status" value="2"/>
</dbReference>
<keyword evidence="2" id="KW-0645">Protease</keyword>
<proteinExistence type="inferred from homology"/>
<dbReference type="GO" id="GO:0006508">
    <property type="term" value="P:proteolysis"/>
    <property type="evidence" value="ECO:0007669"/>
    <property type="project" value="UniProtKB-KW"/>
</dbReference>
<dbReference type="SUPFAM" id="SSF50630">
    <property type="entry name" value="Acid proteases"/>
    <property type="match status" value="1"/>
</dbReference>
<feature type="active site" evidence="7">
    <location>
        <position position="148"/>
    </location>
</feature>
<dbReference type="InterPro" id="IPR001461">
    <property type="entry name" value="Aspartic_peptidase_A1"/>
</dbReference>
<reference evidence="10" key="1">
    <citation type="submission" date="2023-05" db="EMBL/GenBank/DDBJ databases">
        <title>Nepenthes gracilis genome sequencing.</title>
        <authorList>
            <person name="Fukushima K."/>
        </authorList>
    </citation>
    <scope>NUCLEOTIDE SEQUENCE</scope>
    <source>
        <strain evidence="10">SING2019-196</strain>
    </source>
</reference>
<dbReference type="PRINTS" id="PR00792">
    <property type="entry name" value="PEPSIN"/>
</dbReference>
<dbReference type="Proteomes" id="UP001279734">
    <property type="component" value="Unassembled WGS sequence"/>
</dbReference>
<feature type="domain" description="Peptidase A1" evidence="9">
    <location>
        <begin position="130"/>
        <end position="465"/>
    </location>
</feature>